<reference evidence="1 2" key="1">
    <citation type="submission" date="2024-09" db="EMBL/GenBank/DDBJ databases">
        <authorList>
            <person name="Sun Q."/>
            <person name="Mori K."/>
        </authorList>
    </citation>
    <scope>NUCLEOTIDE SEQUENCE [LARGE SCALE GENOMIC DNA]</scope>
    <source>
        <strain evidence="1 2">CGMCC 1.12926</strain>
    </source>
</reference>
<proteinExistence type="predicted"/>
<evidence type="ECO:0000313" key="1">
    <source>
        <dbReference type="EMBL" id="MFC0078443.1"/>
    </source>
</evidence>
<keyword evidence="2" id="KW-1185">Reference proteome</keyword>
<dbReference type="EMBL" id="JBHLYW010000010">
    <property type="protein sequence ID" value="MFC0078443.1"/>
    <property type="molecule type" value="Genomic_DNA"/>
</dbReference>
<comment type="caution">
    <text evidence="1">The sequence shown here is derived from an EMBL/GenBank/DDBJ whole genome shotgun (WGS) entry which is preliminary data.</text>
</comment>
<gene>
    <name evidence="1" type="ORF">ACFFLS_15440</name>
</gene>
<dbReference type="Proteomes" id="UP001589734">
    <property type="component" value="Unassembled WGS sequence"/>
</dbReference>
<accession>A0ABV6BSM3</accession>
<name>A0ABV6BSM3_9FLAO</name>
<evidence type="ECO:0000313" key="2">
    <source>
        <dbReference type="Proteomes" id="UP001589734"/>
    </source>
</evidence>
<dbReference type="RefSeq" id="WP_379684600.1">
    <property type="nucleotide sequence ID" value="NZ_JBHLYW010000010.1"/>
</dbReference>
<sequence length="744" mass="85597">MRSFVWSFLMFFSFVFISFSQTIEKGTYITTEKGQQVKLNLLENHKFELVFFSGEYEIKGDSLLFVNKETDKNVFDLDFKVDKKAKNIKVTFLDPSYYSLYIGTQNGTQPVSYQKLSDIQSKVNPNYEQIDLTFEIDRADFLYLVNEGYYGEKTTLSKFELPKDVSEIKIAYNPNLMGSLNLTGVFDKTTNQLNISEKAGRNPLVFINEKDVKPEKKSKVIPLESQVLTNWTYPGKETTLLNEDFGNSPIIDSDTATTTVVDSYAPSQIDFKLKIENNLKSALTSTKKSDNKYLVIYTDSQNAAAKTEFDAFIKNQEKEVSYNMYDKYNAMFDRFNYYLAGKEDKKWLKSNKIDSEPSIVVVNSNGDILAKAKSTLSNRQYDFYYYGEFYRKLQRVNALVVLNNTFKNQKASDADLIKAFSFTAALELLSEYDLENSNEADFAMTKVTLDKKEVSQAWKKLIEAHQKDTKPDMYLVETIVKEIKNQGFTKQLFNEDRILNDTDFLAIDYLLKHAVGIEEKRQEFISKEDEIHYLGNIYTEISSALQQNLYVSKDGVSGEINKDKVVSIYKKIVSSGNGNFDSYRNYFDFMSQIEEKDGSNTAFLKEFSAYFDTQLTSEKESPIERLDALFTNLDSSSSYSYDGWNSFKDYNSSLCNTAAWSVVLKPQNSVFLKSAIKWSEYSLVVTKNNPYYLDTLAQLYFKDGQKEKALETQTLAVKFLNVDVDFQTADDIRNTLEKMKKGTY</sequence>
<organism evidence="1 2">
    <name type="scientific">Flavobacterium procerum</name>
    <dbReference type="NCBI Taxonomy" id="1455569"/>
    <lineage>
        <taxon>Bacteria</taxon>
        <taxon>Pseudomonadati</taxon>
        <taxon>Bacteroidota</taxon>
        <taxon>Flavobacteriia</taxon>
        <taxon>Flavobacteriales</taxon>
        <taxon>Flavobacteriaceae</taxon>
        <taxon>Flavobacterium</taxon>
    </lineage>
</organism>
<protein>
    <submittedName>
        <fullName evidence="1">Uncharacterized protein</fullName>
    </submittedName>
</protein>